<comment type="caution">
    <text evidence="3">The sequence shown here is derived from an EMBL/GenBank/DDBJ whole genome shotgun (WGS) entry which is preliminary data.</text>
</comment>
<dbReference type="Pfam" id="PF02469">
    <property type="entry name" value="Fasciclin"/>
    <property type="match status" value="1"/>
</dbReference>
<dbReference type="SMART" id="SM00554">
    <property type="entry name" value="FAS1"/>
    <property type="match status" value="1"/>
</dbReference>
<dbReference type="PROSITE" id="PS50213">
    <property type="entry name" value="FAS1"/>
    <property type="match status" value="1"/>
</dbReference>
<sequence length="201" mass="21396">MKRILLLSSAFMISIAVFAQTADTAANIAGNTPAIGPLKTTAGDGMQPTNNIVKNIALSKDFSVLSNFIKLANLTETFESKGPITIFAPVNSAFDKLPVGELDSLSKPSHVWKLTHIITYHAVAGKLSAKDIQKKINQKKGAATFTTLGGGVLTAKIDSNRNIVLEDETGGQVIISRFDIEQSNGLLHVINKVAIPKSKAI</sequence>
<keyword evidence="4" id="KW-1185">Reference proteome</keyword>
<protein>
    <submittedName>
        <fullName evidence="3">Surface protein with fasciclin (FAS1) repeats</fullName>
    </submittedName>
</protein>
<feature type="chain" id="PRO_5046943453" evidence="1">
    <location>
        <begin position="20"/>
        <end position="201"/>
    </location>
</feature>
<feature type="signal peptide" evidence="1">
    <location>
        <begin position="1"/>
        <end position="19"/>
    </location>
</feature>
<proteinExistence type="predicted"/>
<evidence type="ECO:0000256" key="1">
    <source>
        <dbReference type="SAM" id="SignalP"/>
    </source>
</evidence>
<feature type="domain" description="FAS1" evidence="2">
    <location>
        <begin position="49"/>
        <end position="194"/>
    </location>
</feature>
<evidence type="ECO:0000313" key="3">
    <source>
        <dbReference type="EMBL" id="MDR6943931.1"/>
    </source>
</evidence>
<dbReference type="PANTHER" id="PTHR10900">
    <property type="entry name" value="PERIOSTIN-RELATED"/>
    <property type="match status" value="1"/>
</dbReference>
<keyword evidence="1" id="KW-0732">Signal</keyword>
<dbReference type="Proteomes" id="UP001247620">
    <property type="component" value="Unassembled WGS sequence"/>
</dbReference>
<organism evidence="3 4">
    <name type="scientific">Mucilaginibacter pocheonensis</name>
    <dbReference type="NCBI Taxonomy" id="398050"/>
    <lineage>
        <taxon>Bacteria</taxon>
        <taxon>Pseudomonadati</taxon>
        <taxon>Bacteroidota</taxon>
        <taxon>Sphingobacteriia</taxon>
        <taxon>Sphingobacteriales</taxon>
        <taxon>Sphingobacteriaceae</taxon>
        <taxon>Mucilaginibacter</taxon>
    </lineage>
</organism>
<evidence type="ECO:0000313" key="4">
    <source>
        <dbReference type="Proteomes" id="UP001247620"/>
    </source>
</evidence>
<evidence type="ECO:0000259" key="2">
    <source>
        <dbReference type="PROSITE" id="PS50213"/>
    </source>
</evidence>
<dbReference type="RefSeq" id="WP_310099032.1">
    <property type="nucleotide sequence ID" value="NZ_JAVDUU010000003.1"/>
</dbReference>
<dbReference type="EMBL" id="JAVDUU010000003">
    <property type="protein sequence ID" value="MDR6943931.1"/>
    <property type="molecule type" value="Genomic_DNA"/>
</dbReference>
<accession>A0ABU1TFA2</accession>
<dbReference type="InterPro" id="IPR036378">
    <property type="entry name" value="FAS1_dom_sf"/>
</dbReference>
<dbReference type="InterPro" id="IPR050904">
    <property type="entry name" value="Adhesion/Biosynth-related"/>
</dbReference>
<reference evidence="3 4" key="1">
    <citation type="submission" date="2023-07" db="EMBL/GenBank/DDBJ databases">
        <title>Sorghum-associated microbial communities from plants grown in Nebraska, USA.</title>
        <authorList>
            <person name="Schachtman D."/>
        </authorList>
    </citation>
    <scope>NUCLEOTIDE SEQUENCE [LARGE SCALE GENOMIC DNA]</scope>
    <source>
        <strain evidence="3 4">3262</strain>
    </source>
</reference>
<dbReference type="Gene3D" id="2.30.180.10">
    <property type="entry name" value="FAS1 domain"/>
    <property type="match status" value="1"/>
</dbReference>
<dbReference type="PANTHER" id="PTHR10900:SF77">
    <property type="entry name" value="FI19380P1"/>
    <property type="match status" value="1"/>
</dbReference>
<gene>
    <name evidence="3" type="ORF">J2W55_003784</name>
</gene>
<dbReference type="SUPFAM" id="SSF82153">
    <property type="entry name" value="FAS1 domain"/>
    <property type="match status" value="1"/>
</dbReference>
<name>A0ABU1TFA2_9SPHI</name>
<dbReference type="InterPro" id="IPR000782">
    <property type="entry name" value="FAS1_domain"/>
</dbReference>